<reference evidence="3" key="4">
    <citation type="submission" date="2023-03" db="UniProtKB">
        <authorList>
            <consortium name="EnsemblPlants"/>
        </authorList>
    </citation>
    <scope>IDENTIFICATION</scope>
    <source>
        <strain evidence="3">cv. Chiifu-401-42</strain>
    </source>
</reference>
<protein>
    <submittedName>
        <fullName evidence="2 3">Uncharacterized protein</fullName>
    </submittedName>
</protein>
<proteinExistence type="predicted"/>
<organism evidence="3 4">
    <name type="scientific">Brassica campestris</name>
    <name type="common">Field mustard</name>
    <dbReference type="NCBI Taxonomy" id="3711"/>
    <lineage>
        <taxon>Eukaryota</taxon>
        <taxon>Viridiplantae</taxon>
        <taxon>Streptophyta</taxon>
        <taxon>Embryophyta</taxon>
        <taxon>Tracheophyta</taxon>
        <taxon>Spermatophyta</taxon>
        <taxon>Magnoliopsida</taxon>
        <taxon>eudicotyledons</taxon>
        <taxon>Gunneridae</taxon>
        <taxon>Pentapetalae</taxon>
        <taxon>rosids</taxon>
        <taxon>malvids</taxon>
        <taxon>Brassicales</taxon>
        <taxon>Brassicaceae</taxon>
        <taxon>Brassiceae</taxon>
        <taxon>Brassica</taxon>
    </lineage>
</organism>
<feature type="compositionally biased region" description="Basic and acidic residues" evidence="1">
    <location>
        <begin position="23"/>
        <end position="34"/>
    </location>
</feature>
<accession>M4DF89</accession>
<dbReference type="EnsemblPlants" id="Bra015161.1">
    <property type="protein sequence ID" value="Bra015161.1-P"/>
    <property type="gene ID" value="Bra015161"/>
</dbReference>
<reference evidence="4" key="2">
    <citation type="journal article" date="2018" name="Hortic Res">
        <title>Improved Brassica rapa reference genome by single-molecule sequencing and chromosome conformation capture technologies.</title>
        <authorList>
            <person name="Zhang L."/>
            <person name="Cai X."/>
            <person name="Wu J."/>
            <person name="Liu M."/>
            <person name="Grob S."/>
            <person name="Cheng F."/>
            <person name="Liang J."/>
            <person name="Cai C."/>
            <person name="Liu Z."/>
            <person name="Liu B."/>
            <person name="Wang F."/>
            <person name="Li S."/>
            <person name="Liu F."/>
            <person name="Li X."/>
            <person name="Cheng L."/>
            <person name="Yang W."/>
            <person name="Li M.H."/>
            <person name="Grossniklaus U."/>
            <person name="Zheng H."/>
            <person name="Wang X."/>
        </authorList>
    </citation>
    <scope>NUCLEOTIDE SEQUENCE [LARGE SCALE GENOMIC DNA]</scope>
    <source>
        <strain evidence="4">cv. Chiifu-401-42</strain>
    </source>
</reference>
<name>M4DF89_BRACM</name>
<dbReference type="AlphaFoldDB" id="M4DF89"/>
<dbReference type="InParanoid" id="M4DF89"/>
<evidence type="ECO:0000313" key="3">
    <source>
        <dbReference type="EnsemblPlants" id="Bra015161.1-P"/>
    </source>
</evidence>
<dbReference type="EMBL" id="LR031574">
    <property type="protein sequence ID" value="VDC96295.1"/>
    <property type="molecule type" value="Genomic_DNA"/>
</dbReference>
<feature type="compositionally biased region" description="Basic and acidic residues" evidence="1">
    <location>
        <begin position="1"/>
        <end position="11"/>
    </location>
</feature>
<accession>A0A3P6B2D9</accession>
<evidence type="ECO:0000256" key="1">
    <source>
        <dbReference type="SAM" id="MobiDB-lite"/>
    </source>
</evidence>
<dbReference type="Gramene" id="Bra015161.1">
    <property type="protein sequence ID" value="Bra015161.1-P"/>
    <property type="gene ID" value="Bra015161"/>
</dbReference>
<dbReference type="HOGENOM" id="CLU_158225_0_0_1"/>
<evidence type="ECO:0000313" key="2">
    <source>
        <dbReference type="EMBL" id="VDC96295.1"/>
    </source>
</evidence>
<dbReference type="Proteomes" id="UP000011750">
    <property type="component" value="Chromosome A07"/>
</dbReference>
<gene>
    <name evidence="2" type="ORF">BRAA07T28448Z</name>
</gene>
<evidence type="ECO:0000313" key="4">
    <source>
        <dbReference type="Proteomes" id="UP000011750"/>
    </source>
</evidence>
<reference evidence="2" key="3">
    <citation type="submission" date="2018-11" db="EMBL/GenBank/DDBJ databases">
        <authorList>
            <consortium name="Genoscope - CEA"/>
            <person name="William W."/>
        </authorList>
    </citation>
    <scope>NUCLEOTIDE SEQUENCE</scope>
</reference>
<reference evidence="4" key="1">
    <citation type="journal article" date="2011" name="Nat. Genet.">
        <title>The genome of the mesopolyploid crop species Brassica rapa.</title>
        <authorList>
            <consortium name="Brassica rapa Genome Sequencing Project Consortium"/>
            <person name="Wang X."/>
            <person name="Wang H."/>
            <person name="Wang J."/>
            <person name="Sun R."/>
            <person name="Wu J."/>
            <person name="Liu S."/>
            <person name="Bai Y."/>
            <person name="Mun J.H."/>
            <person name="Bancroft I."/>
            <person name="Cheng F."/>
            <person name="Huang S."/>
            <person name="Li X."/>
            <person name="Hua W."/>
            <person name="Wang J."/>
            <person name="Wang X."/>
            <person name="Freeling M."/>
            <person name="Pires J.C."/>
            <person name="Paterson A.H."/>
            <person name="Chalhoub B."/>
            <person name="Wang B."/>
            <person name="Hayward A."/>
            <person name="Sharpe A.G."/>
            <person name="Park B.S."/>
            <person name="Weisshaar B."/>
            <person name="Liu B."/>
            <person name="Li B."/>
            <person name="Liu B."/>
            <person name="Tong C."/>
            <person name="Song C."/>
            <person name="Duran C."/>
            <person name="Peng C."/>
            <person name="Geng C."/>
            <person name="Koh C."/>
            <person name="Lin C."/>
            <person name="Edwards D."/>
            <person name="Mu D."/>
            <person name="Shen D."/>
            <person name="Soumpourou E."/>
            <person name="Li F."/>
            <person name="Fraser F."/>
            <person name="Conant G."/>
            <person name="Lassalle G."/>
            <person name="King G.J."/>
            <person name="Bonnema G."/>
            <person name="Tang H."/>
            <person name="Wang H."/>
            <person name="Belcram H."/>
            <person name="Zhou H."/>
            <person name="Hirakawa H."/>
            <person name="Abe H."/>
            <person name="Guo H."/>
            <person name="Wang H."/>
            <person name="Jin H."/>
            <person name="Parkin I.A."/>
            <person name="Batley J."/>
            <person name="Kim J.S."/>
            <person name="Just J."/>
            <person name="Li J."/>
            <person name="Xu J."/>
            <person name="Deng J."/>
            <person name="Kim J.A."/>
            <person name="Li J."/>
            <person name="Yu J."/>
            <person name="Meng J."/>
            <person name="Wang J."/>
            <person name="Min J."/>
            <person name="Poulain J."/>
            <person name="Wang J."/>
            <person name="Hatakeyama K."/>
            <person name="Wu K."/>
            <person name="Wang L."/>
            <person name="Fang L."/>
            <person name="Trick M."/>
            <person name="Links M.G."/>
            <person name="Zhao M."/>
            <person name="Jin M."/>
            <person name="Ramchiary N."/>
            <person name="Drou N."/>
            <person name="Berkman P.J."/>
            <person name="Cai Q."/>
            <person name="Huang Q."/>
            <person name="Li R."/>
            <person name="Tabata S."/>
            <person name="Cheng S."/>
            <person name="Zhang S."/>
            <person name="Zhang S."/>
            <person name="Huang S."/>
            <person name="Sato S."/>
            <person name="Sun S."/>
            <person name="Kwon S.J."/>
            <person name="Choi S.R."/>
            <person name="Lee T.H."/>
            <person name="Fan W."/>
            <person name="Zhao X."/>
            <person name="Tan X."/>
            <person name="Xu X."/>
            <person name="Wang Y."/>
            <person name="Qiu Y."/>
            <person name="Yin Y."/>
            <person name="Li Y."/>
            <person name="Du Y."/>
            <person name="Liao Y."/>
            <person name="Lim Y."/>
            <person name="Narusaka Y."/>
            <person name="Wang Y."/>
            <person name="Wang Z."/>
            <person name="Li Z."/>
            <person name="Wang Z."/>
            <person name="Xiong Z."/>
            <person name="Zhang Z."/>
        </authorList>
    </citation>
    <scope>NUCLEOTIDE SEQUENCE [LARGE SCALE GENOMIC DNA]</scope>
    <source>
        <strain evidence="4">cv. Chiifu-401-42</strain>
    </source>
</reference>
<feature type="region of interest" description="Disordered" evidence="1">
    <location>
        <begin position="1"/>
        <end position="39"/>
    </location>
</feature>
<sequence>MAELDRPRDQLGHPPSWTSPVRRMAELDRPHNQLDHPPSWMDQVTSSAIRRAGLVQFGGWPRRNDRDVLVPSAKLLPRNLIKFALVSLRSEAPLELYDFKTARTRFLI</sequence>
<keyword evidence="4" id="KW-1185">Reference proteome</keyword>